<keyword evidence="3" id="KW-1185">Reference proteome</keyword>
<evidence type="ECO:0000313" key="3">
    <source>
        <dbReference type="Proteomes" id="UP000010552"/>
    </source>
</evidence>
<feature type="region of interest" description="Disordered" evidence="1">
    <location>
        <begin position="26"/>
        <end position="46"/>
    </location>
</feature>
<dbReference type="EMBL" id="KB030754">
    <property type="protein sequence ID" value="ELK10335.1"/>
    <property type="molecule type" value="Genomic_DNA"/>
</dbReference>
<name>L5KFK1_PTEAL</name>
<feature type="compositionally biased region" description="Basic and acidic residues" evidence="1">
    <location>
        <begin position="26"/>
        <end position="39"/>
    </location>
</feature>
<gene>
    <name evidence="2" type="ORF">PAL_GLEAN10015493</name>
</gene>
<feature type="compositionally biased region" description="Acidic residues" evidence="1">
    <location>
        <begin position="78"/>
        <end position="89"/>
    </location>
</feature>
<evidence type="ECO:0000313" key="2">
    <source>
        <dbReference type="EMBL" id="ELK10335.1"/>
    </source>
</evidence>
<sequence length="89" mass="9336">MSDTSESGTGTITFRLKLQKRTVLAAEKKSPAGDTKKQNADPQAVTVPATETRKISCVADMKVNTKALKTEAAASQAPEDESEPEGTAA</sequence>
<evidence type="ECO:0000256" key="1">
    <source>
        <dbReference type="SAM" id="MobiDB-lite"/>
    </source>
</evidence>
<accession>L5KFK1</accession>
<dbReference type="STRING" id="9402.L5KFK1"/>
<dbReference type="Proteomes" id="UP000010552">
    <property type="component" value="Unassembled WGS sequence"/>
</dbReference>
<reference evidence="3" key="1">
    <citation type="journal article" date="2013" name="Science">
        <title>Comparative analysis of bat genomes provides insight into the evolution of flight and immunity.</title>
        <authorList>
            <person name="Zhang G."/>
            <person name="Cowled C."/>
            <person name="Shi Z."/>
            <person name="Huang Z."/>
            <person name="Bishop-Lilly K.A."/>
            <person name="Fang X."/>
            <person name="Wynne J.W."/>
            <person name="Xiong Z."/>
            <person name="Baker M.L."/>
            <person name="Zhao W."/>
            <person name="Tachedjian M."/>
            <person name="Zhu Y."/>
            <person name="Zhou P."/>
            <person name="Jiang X."/>
            <person name="Ng J."/>
            <person name="Yang L."/>
            <person name="Wu L."/>
            <person name="Xiao J."/>
            <person name="Feng Y."/>
            <person name="Chen Y."/>
            <person name="Sun X."/>
            <person name="Zhang Y."/>
            <person name="Marsh G.A."/>
            <person name="Crameri G."/>
            <person name="Broder C.C."/>
            <person name="Frey K.G."/>
            <person name="Wang L.F."/>
            <person name="Wang J."/>
        </authorList>
    </citation>
    <scope>NUCLEOTIDE SEQUENCE [LARGE SCALE GENOMIC DNA]</scope>
</reference>
<organism evidence="2 3">
    <name type="scientific">Pteropus alecto</name>
    <name type="common">Black flying fox</name>
    <dbReference type="NCBI Taxonomy" id="9402"/>
    <lineage>
        <taxon>Eukaryota</taxon>
        <taxon>Metazoa</taxon>
        <taxon>Chordata</taxon>
        <taxon>Craniata</taxon>
        <taxon>Vertebrata</taxon>
        <taxon>Euteleostomi</taxon>
        <taxon>Mammalia</taxon>
        <taxon>Eutheria</taxon>
        <taxon>Laurasiatheria</taxon>
        <taxon>Chiroptera</taxon>
        <taxon>Yinpterochiroptera</taxon>
        <taxon>Pteropodoidea</taxon>
        <taxon>Pteropodidae</taxon>
        <taxon>Pteropodinae</taxon>
        <taxon>Pteropus</taxon>
    </lineage>
</organism>
<dbReference type="InParanoid" id="L5KFK1"/>
<protein>
    <submittedName>
        <fullName evidence="2">Melanoma-associated antigen D2</fullName>
    </submittedName>
</protein>
<dbReference type="AlphaFoldDB" id="L5KFK1"/>
<feature type="region of interest" description="Disordered" evidence="1">
    <location>
        <begin position="68"/>
        <end position="89"/>
    </location>
</feature>
<proteinExistence type="predicted"/>